<keyword evidence="2" id="KW-1133">Transmembrane helix</keyword>
<dbReference type="PANTHER" id="PTHR30329:SF21">
    <property type="entry name" value="LIPOPROTEIN YIAD-RELATED"/>
    <property type="match status" value="1"/>
</dbReference>
<dbReference type="AlphaFoldDB" id="H6RGI2"/>
<evidence type="ECO:0000259" key="3">
    <source>
        <dbReference type="PROSITE" id="PS51123"/>
    </source>
</evidence>
<dbReference type="Gene3D" id="3.30.1330.60">
    <property type="entry name" value="OmpA-like domain"/>
    <property type="match status" value="1"/>
</dbReference>
<dbReference type="PANTHER" id="PTHR30329">
    <property type="entry name" value="STATOR ELEMENT OF FLAGELLAR MOTOR COMPLEX"/>
    <property type="match status" value="1"/>
</dbReference>
<dbReference type="CDD" id="cd07185">
    <property type="entry name" value="OmpA_C-like"/>
    <property type="match status" value="1"/>
</dbReference>
<evidence type="ECO:0000313" key="4">
    <source>
        <dbReference type="EMBL" id="CCG00143.1"/>
    </source>
</evidence>
<accession>H6RGI2</accession>
<feature type="domain" description="OmpA-like" evidence="3">
    <location>
        <begin position="367"/>
        <end position="497"/>
    </location>
</feature>
<dbReference type="EMBL" id="FO117599">
    <property type="protein sequence ID" value="CCG00143.1"/>
    <property type="molecule type" value="Genomic_DNA"/>
</dbReference>
<sequence length="497" mass="55804">MKESRKAEMRNTLLIFYVMFLGAFICVDSLLAQTNDPWTINPVLSLNTSGNDVPFGVDSSYVYLKREGVHLRFPRVSNPELLETPEQVSIVPIRVEAWDELGEIQHVSIDEKHGLAVISARPYPGAPDYDLFISSTLPSSRFKKGDTSNLWSKAYPLVSLNSSFDEVYPQFIQGGLYFASNRNETDFDIFFAPRHLQWQSASALDFPINSDSDDLSLVVLNDDDMYVCSNRINSEGFDVYLLSRNKNESLAKGFYLELTLDGNPVSGVEVKWVETSGFDRGATIFENTTDPEGFISLDELPSSRVLSMRIGSIESPVIEGTVVRIMNVNGEVVREYAISSSGFLSVDFLPLDSIKDLDLNDLNDLSGLPSRYPPIYTLYFDLNISTPTSQSAGLLELWWQNNAQDFLVKIREFALVLEGHADITGTTDSNENLSKKRAVWFKEWLISKGVHAEQVSTRGMGARFPVKTCPNLSDAFLDCPPEVHAVNRRVELRWEVL</sequence>
<evidence type="ECO:0000256" key="2">
    <source>
        <dbReference type="SAM" id="Phobius"/>
    </source>
</evidence>
<gene>
    <name evidence="4" type="ORF">VIS_S3CKB90028</name>
</gene>
<protein>
    <submittedName>
        <fullName evidence="4">OmpA/MotB domain-containing protein, C-terminal</fullName>
    </submittedName>
</protein>
<dbReference type="Pfam" id="PF00691">
    <property type="entry name" value="OmpA"/>
    <property type="match status" value="1"/>
</dbReference>
<proteinExistence type="predicted"/>
<reference evidence="4" key="2">
    <citation type="submission" date="2012-02" db="EMBL/GenBank/DDBJ databases">
        <authorList>
            <person name="Genoscope - CEA"/>
        </authorList>
    </citation>
    <scope>NUCLEOTIDE SEQUENCE</scope>
</reference>
<dbReference type="PROSITE" id="PS51123">
    <property type="entry name" value="OMPA_2"/>
    <property type="match status" value="1"/>
</dbReference>
<name>H6RGI2_9BACT</name>
<keyword evidence="2" id="KW-0812">Transmembrane</keyword>
<dbReference type="InterPro" id="IPR036737">
    <property type="entry name" value="OmpA-like_sf"/>
</dbReference>
<reference evidence="4" key="1">
    <citation type="journal article" date="2012" name="Environ. Microbiol.">
        <title>Genomic content of uncultured Bacteroidetes from contrasting oceanic provinces in the North Atlantic Ocean.</title>
        <authorList>
            <person name="Gomez-Pereira P.R."/>
            <person name="Schuler M."/>
            <person name="Fuchs B.M."/>
            <person name="Bennke C."/>
            <person name="Teeling H."/>
            <person name="Waldmann J."/>
            <person name="Richter M."/>
            <person name="Barbe V."/>
            <person name="Bataille E."/>
            <person name="Glockner F.O."/>
            <person name="Amann R."/>
        </authorList>
    </citation>
    <scope>NUCLEOTIDE SEQUENCE</scope>
</reference>
<keyword evidence="1 2" id="KW-0472">Membrane</keyword>
<dbReference type="InterPro" id="IPR050330">
    <property type="entry name" value="Bact_OuterMem_StrucFunc"/>
</dbReference>
<organism evidence="4">
    <name type="scientific">uncultured Flavobacteriia bacterium</name>
    <dbReference type="NCBI Taxonomy" id="212695"/>
    <lineage>
        <taxon>Bacteria</taxon>
        <taxon>Pseudomonadati</taxon>
        <taxon>Bacteroidota</taxon>
        <taxon>Flavobacteriia</taxon>
        <taxon>environmental samples</taxon>
    </lineage>
</organism>
<dbReference type="InterPro" id="IPR006665">
    <property type="entry name" value="OmpA-like"/>
</dbReference>
<feature type="transmembrane region" description="Helical" evidence="2">
    <location>
        <begin position="12"/>
        <end position="32"/>
    </location>
</feature>
<dbReference type="GO" id="GO:0016020">
    <property type="term" value="C:membrane"/>
    <property type="evidence" value="ECO:0007669"/>
    <property type="project" value="UniProtKB-UniRule"/>
</dbReference>
<dbReference type="SUPFAM" id="SSF103088">
    <property type="entry name" value="OmpA-like"/>
    <property type="match status" value="1"/>
</dbReference>
<evidence type="ECO:0000256" key="1">
    <source>
        <dbReference type="PROSITE-ProRule" id="PRU00473"/>
    </source>
</evidence>